<sequence length="192" mass="22497">MKQFVFHLSNRMDRFSRWIMIGFFMIAFITTVYQVFSRFVLQSTFLNDALPMVDFSVFNLTWAEELIRYLFVWIVFLGIGIVYKAKGHAQVEILHHYLSEKSKKYLHYFMEVINSALFLFLIFFGGRILQYTKLQISPAMGINMTFIYVTVLVSAVICLIHSVNNIYEVKEGKVVVEDAMKVEEVQQQTNIS</sequence>
<accession>A0ACD4C4T4</accession>
<evidence type="ECO:0000313" key="2">
    <source>
        <dbReference type="Proteomes" id="UP001064027"/>
    </source>
</evidence>
<name>A0ACD4C4T4_9BACI</name>
<keyword evidence="2" id="KW-1185">Reference proteome</keyword>
<dbReference type="EMBL" id="CP104558">
    <property type="protein sequence ID" value="UXH43346.1"/>
    <property type="molecule type" value="Genomic_DNA"/>
</dbReference>
<reference evidence="1" key="1">
    <citation type="submission" date="2022-09" db="EMBL/GenBank/DDBJ databases">
        <title>Complete genome sequence of Rossellomorea vietnamensis strain RL-WG62, a newly isolated PGPR with the potential for plant salinity stress alleviation.</title>
        <authorList>
            <person name="Ren L."/>
            <person name="Wang G."/>
            <person name="Hu H."/>
        </authorList>
    </citation>
    <scope>NUCLEOTIDE SEQUENCE</scope>
    <source>
        <strain evidence="1">RL-WG62</strain>
    </source>
</reference>
<organism evidence="1 2">
    <name type="scientific">Rossellomorea vietnamensis</name>
    <dbReference type="NCBI Taxonomy" id="218284"/>
    <lineage>
        <taxon>Bacteria</taxon>
        <taxon>Bacillati</taxon>
        <taxon>Bacillota</taxon>
        <taxon>Bacilli</taxon>
        <taxon>Bacillales</taxon>
        <taxon>Bacillaceae</taxon>
        <taxon>Rossellomorea</taxon>
    </lineage>
</organism>
<protein>
    <submittedName>
        <fullName evidence="1">TRAP transporter small permease</fullName>
    </submittedName>
</protein>
<gene>
    <name evidence="1" type="ORF">N5C46_16990</name>
</gene>
<proteinExistence type="predicted"/>
<evidence type="ECO:0000313" key="1">
    <source>
        <dbReference type="EMBL" id="UXH43346.1"/>
    </source>
</evidence>
<dbReference type="Proteomes" id="UP001064027">
    <property type="component" value="Chromosome"/>
</dbReference>